<evidence type="ECO:0000313" key="4">
    <source>
        <dbReference type="Proteomes" id="UP000002484"/>
    </source>
</evidence>
<dbReference type="InterPro" id="IPR012334">
    <property type="entry name" value="Pectin_lyas_fold"/>
</dbReference>
<dbReference type="SMART" id="SM00710">
    <property type="entry name" value="PbH1"/>
    <property type="match status" value="4"/>
</dbReference>
<evidence type="ECO:0000259" key="2">
    <source>
        <dbReference type="Pfam" id="PF13229"/>
    </source>
</evidence>
<organism evidence="3 4">
    <name type="scientific">Pseudofrankia inefficax (strain DSM 45817 / CECT 9037 / DDB 130130 / EuI1c)</name>
    <name type="common">Frankia inefficax</name>
    <dbReference type="NCBI Taxonomy" id="298654"/>
    <lineage>
        <taxon>Bacteria</taxon>
        <taxon>Bacillati</taxon>
        <taxon>Actinomycetota</taxon>
        <taxon>Actinomycetes</taxon>
        <taxon>Frankiales</taxon>
        <taxon>Frankiaceae</taxon>
        <taxon>Pseudofrankia</taxon>
    </lineage>
</organism>
<feature type="region of interest" description="Disordered" evidence="1">
    <location>
        <begin position="1"/>
        <end position="51"/>
    </location>
</feature>
<feature type="region of interest" description="Disordered" evidence="1">
    <location>
        <begin position="72"/>
        <end position="97"/>
    </location>
</feature>
<keyword evidence="4" id="KW-1185">Reference proteome</keyword>
<dbReference type="Gene3D" id="2.160.20.10">
    <property type="entry name" value="Single-stranded right-handed beta-helix, Pectin lyase-like"/>
    <property type="match status" value="1"/>
</dbReference>
<dbReference type="EMBL" id="CP002299">
    <property type="protein sequence ID" value="ADP78820.1"/>
    <property type="molecule type" value="Genomic_DNA"/>
</dbReference>
<dbReference type="HOGENOM" id="CLU_041008_0_0_11"/>
<accession>E3IUU0</accession>
<dbReference type="SUPFAM" id="SSF51126">
    <property type="entry name" value="Pectin lyase-like"/>
    <property type="match status" value="1"/>
</dbReference>
<dbReference type="RefSeq" id="WP_013421941.1">
    <property type="nucleotide sequence ID" value="NC_014666.1"/>
</dbReference>
<feature type="compositionally biased region" description="Low complexity" evidence="1">
    <location>
        <begin position="20"/>
        <end position="33"/>
    </location>
</feature>
<name>E3IUU0_PSEI1</name>
<dbReference type="AlphaFoldDB" id="E3IUU0"/>
<dbReference type="InParanoid" id="E3IUU0"/>
<dbReference type="InterPro" id="IPR011050">
    <property type="entry name" value="Pectin_lyase_fold/virulence"/>
</dbReference>
<feature type="domain" description="Right handed beta helix" evidence="2">
    <location>
        <begin position="217"/>
        <end position="355"/>
    </location>
</feature>
<feature type="compositionally biased region" description="Low complexity" evidence="1">
    <location>
        <begin position="72"/>
        <end position="86"/>
    </location>
</feature>
<dbReference type="KEGG" id="fri:FraEuI1c_0742"/>
<evidence type="ECO:0000313" key="3">
    <source>
        <dbReference type="EMBL" id="ADP78820.1"/>
    </source>
</evidence>
<proteinExistence type="predicted"/>
<protein>
    <recommendedName>
        <fullName evidence="2">Right handed beta helix domain-containing protein</fullName>
    </recommendedName>
</protein>
<dbReference type="OrthoDB" id="3491333at2"/>
<sequence>MPLSNSSSAFPEASPDTPEASSRTLARARATPRVASPADRRPGKSPRSWRRGQWLLALSGVALATAMLPTGGASAATSTATPAHHSGILRGGTTNLNNTNAYPNKPIIPGPAKIPAGGVPVPAGANIQSYIDSHPAGTQFNLAAGTYKGPGVLLPKAGDKFYGVKAGPGGTLLSGLGIHRPNGSATNVEVHNISITGYSDGGKNGAIDSDIHESDPASGWVISNSEIYGNYLGASVGSNSLVENNTFHDNSCKGAAGGMTGTIWRYNQFIHNNLPGVSDPSGDCAGIKVTVETNNQFIGNLISDSGHPAGGWMDVSCHGNTFTDNISYNNNGSGFTDETGYNNTFTNNIAAGNGINTPDPWRRTGIVFQSAAGDTATGNYAWRNNGPGITIFEQDRHDAPGQARNSNNTVQGNYLDIAPAVIKVNIDAPQHVGTNPLSHGNGIQVPQIVAGPQM</sequence>
<reference evidence="3 4" key="1">
    <citation type="submission" date="2010-10" db="EMBL/GenBank/DDBJ databases">
        <title>Complete sequence of Frankia sp. EuI1c.</title>
        <authorList>
            <consortium name="US DOE Joint Genome Institute"/>
            <person name="Lucas S."/>
            <person name="Copeland A."/>
            <person name="Lapidus A."/>
            <person name="Cheng J.-F."/>
            <person name="Bruce D."/>
            <person name="Goodwin L."/>
            <person name="Pitluck S."/>
            <person name="Chertkov O."/>
            <person name="Detter J.C."/>
            <person name="Han C."/>
            <person name="Tapia R."/>
            <person name="Land M."/>
            <person name="Hauser L."/>
            <person name="Jeffries C."/>
            <person name="Kyrpides N."/>
            <person name="Ivanova N."/>
            <person name="Mikhailova N."/>
            <person name="Beauchemin N."/>
            <person name="Sen A."/>
            <person name="Sur S.A."/>
            <person name="Gtari M."/>
            <person name="Wall L."/>
            <person name="Tisa L."/>
            <person name="Woyke T."/>
        </authorList>
    </citation>
    <scope>NUCLEOTIDE SEQUENCE [LARGE SCALE GENOMIC DNA]</scope>
    <source>
        <strain evidence="4">DSM 45817 / CECT 9037 / EuI1c</strain>
    </source>
</reference>
<dbReference type="Pfam" id="PF13229">
    <property type="entry name" value="Beta_helix"/>
    <property type="match status" value="1"/>
</dbReference>
<gene>
    <name evidence="3" type="ordered locus">FraEuI1c_0742</name>
</gene>
<dbReference type="Proteomes" id="UP000002484">
    <property type="component" value="Chromosome"/>
</dbReference>
<dbReference type="InterPro" id="IPR006626">
    <property type="entry name" value="PbH1"/>
</dbReference>
<dbReference type="STRING" id="298654.FraEuI1c_0742"/>
<evidence type="ECO:0000256" key="1">
    <source>
        <dbReference type="SAM" id="MobiDB-lite"/>
    </source>
</evidence>
<dbReference type="InterPro" id="IPR039448">
    <property type="entry name" value="Beta_helix"/>
</dbReference>